<keyword evidence="2" id="KW-1185">Reference proteome</keyword>
<evidence type="ECO:0000313" key="1">
    <source>
        <dbReference type="EMBL" id="KZF26531.1"/>
    </source>
</evidence>
<protein>
    <submittedName>
        <fullName evidence="1">Uncharacterized protein</fullName>
    </submittedName>
</protein>
<dbReference type="Proteomes" id="UP000076632">
    <property type="component" value="Unassembled WGS sequence"/>
</dbReference>
<sequence>MQERSIENACDRDSRCTVLLPVKTQYRISRRLLLAPVIGCLAIMAVGGKECGGELVVFPRTRVDAEQERRRLGRNNQMIHRNRMYDAMGAKTDSKFGYSTQRP</sequence>
<dbReference type="EMBL" id="KV407454">
    <property type="protein sequence ID" value="KZF26531.1"/>
    <property type="molecule type" value="Genomic_DNA"/>
</dbReference>
<organism evidence="1 2">
    <name type="scientific">Xylona heveae (strain CBS 132557 / TC161)</name>
    <dbReference type="NCBI Taxonomy" id="1328760"/>
    <lineage>
        <taxon>Eukaryota</taxon>
        <taxon>Fungi</taxon>
        <taxon>Dikarya</taxon>
        <taxon>Ascomycota</taxon>
        <taxon>Pezizomycotina</taxon>
        <taxon>Xylonomycetes</taxon>
        <taxon>Xylonales</taxon>
        <taxon>Xylonaceae</taxon>
        <taxon>Xylona</taxon>
    </lineage>
</organism>
<accession>A0A165JR43</accession>
<gene>
    <name evidence="1" type="ORF">L228DRAFT_14598</name>
</gene>
<proteinExistence type="predicted"/>
<evidence type="ECO:0000313" key="2">
    <source>
        <dbReference type="Proteomes" id="UP000076632"/>
    </source>
</evidence>
<name>A0A165JR43_XYLHT</name>
<dbReference type="GeneID" id="28894361"/>
<dbReference type="RefSeq" id="XP_018192086.1">
    <property type="nucleotide sequence ID" value="XM_018329224.1"/>
</dbReference>
<reference evidence="1 2" key="1">
    <citation type="journal article" date="2016" name="Fungal Biol.">
        <title>The genome of Xylona heveae provides a window into fungal endophytism.</title>
        <authorList>
            <person name="Gazis R."/>
            <person name="Kuo A."/>
            <person name="Riley R."/>
            <person name="LaButti K."/>
            <person name="Lipzen A."/>
            <person name="Lin J."/>
            <person name="Amirebrahimi M."/>
            <person name="Hesse C.N."/>
            <person name="Spatafora J.W."/>
            <person name="Henrissat B."/>
            <person name="Hainaut M."/>
            <person name="Grigoriev I.V."/>
            <person name="Hibbett D.S."/>
        </authorList>
    </citation>
    <scope>NUCLEOTIDE SEQUENCE [LARGE SCALE GENOMIC DNA]</scope>
    <source>
        <strain evidence="1 2">TC161</strain>
    </source>
</reference>
<dbReference type="AlphaFoldDB" id="A0A165JR43"/>
<dbReference type="InParanoid" id="A0A165JR43"/>